<dbReference type="AlphaFoldDB" id="A0A7J0BM64"/>
<evidence type="ECO:0000256" key="1">
    <source>
        <dbReference type="SAM" id="Phobius"/>
    </source>
</evidence>
<keyword evidence="1" id="KW-0812">Transmembrane</keyword>
<organism evidence="2 3">
    <name type="scientific">Desulfovibrio subterraneus</name>
    <dbReference type="NCBI Taxonomy" id="2718620"/>
    <lineage>
        <taxon>Bacteria</taxon>
        <taxon>Pseudomonadati</taxon>
        <taxon>Thermodesulfobacteriota</taxon>
        <taxon>Desulfovibrionia</taxon>
        <taxon>Desulfovibrionales</taxon>
        <taxon>Desulfovibrionaceae</taxon>
        <taxon>Desulfovibrio</taxon>
    </lineage>
</organism>
<keyword evidence="3" id="KW-1185">Reference proteome</keyword>
<proteinExistence type="predicted"/>
<keyword evidence="1" id="KW-0472">Membrane</keyword>
<feature type="transmembrane region" description="Helical" evidence="1">
    <location>
        <begin position="31"/>
        <end position="51"/>
    </location>
</feature>
<feature type="transmembrane region" description="Helical" evidence="1">
    <location>
        <begin position="71"/>
        <end position="92"/>
    </location>
</feature>
<gene>
    <name evidence="2" type="ORF">DSM101010T_32280</name>
</gene>
<comment type="caution">
    <text evidence="2">The sequence shown here is derived from an EMBL/GenBank/DDBJ whole genome shotgun (WGS) entry which is preliminary data.</text>
</comment>
<dbReference type="Proteomes" id="UP000503840">
    <property type="component" value="Unassembled WGS sequence"/>
</dbReference>
<sequence length="94" mass="10119">MSTENKKKGFNWLAFIFSYAYYAGYGRIPKALALAVAACIPVVFIGVPLYAGFKANADLPIGEQAFSWPKAILFAVIGASLFSGAMSLIQFMKG</sequence>
<accession>A0A7J0BM64</accession>
<keyword evidence="1" id="KW-1133">Transmembrane helix</keyword>
<dbReference type="RefSeq" id="WP_174406512.1">
    <property type="nucleotide sequence ID" value="NZ_BLVO01000016.1"/>
</dbReference>
<protein>
    <submittedName>
        <fullName evidence="2">Uncharacterized protein</fullName>
    </submittedName>
</protein>
<name>A0A7J0BM64_9BACT</name>
<evidence type="ECO:0000313" key="3">
    <source>
        <dbReference type="Proteomes" id="UP000503840"/>
    </source>
</evidence>
<reference evidence="2 3" key="1">
    <citation type="submission" date="2020-05" db="EMBL/GenBank/DDBJ databases">
        <title>Draft genome sequence of Desulfovibrio sp. strain HN2T.</title>
        <authorList>
            <person name="Ueno A."/>
            <person name="Tamazawa S."/>
            <person name="Tamamura S."/>
            <person name="Murakami T."/>
            <person name="Kiyama T."/>
            <person name="Inomata H."/>
            <person name="Amano Y."/>
            <person name="Miyakawa K."/>
            <person name="Tamaki H."/>
            <person name="Naganuma T."/>
            <person name="Kaneko K."/>
        </authorList>
    </citation>
    <scope>NUCLEOTIDE SEQUENCE [LARGE SCALE GENOMIC DNA]</scope>
    <source>
        <strain evidence="2 3">HN2</strain>
    </source>
</reference>
<evidence type="ECO:0000313" key="2">
    <source>
        <dbReference type="EMBL" id="GFM34863.1"/>
    </source>
</evidence>
<dbReference type="EMBL" id="BLVO01000016">
    <property type="protein sequence ID" value="GFM34863.1"/>
    <property type="molecule type" value="Genomic_DNA"/>
</dbReference>
<feature type="transmembrane region" description="Helical" evidence="1">
    <location>
        <begin position="9"/>
        <end position="25"/>
    </location>
</feature>